<keyword evidence="2" id="KW-0378">Hydrolase</keyword>
<comment type="caution">
    <text evidence="2">The sequence shown here is derived from an EMBL/GenBank/DDBJ whole genome shotgun (WGS) entry which is preliminary data.</text>
</comment>
<evidence type="ECO:0000313" key="2">
    <source>
        <dbReference type="EMBL" id="TKV82242.1"/>
    </source>
</evidence>
<dbReference type="InterPro" id="IPR029471">
    <property type="entry name" value="HNH_5"/>
</dbReference>
<accession>A0A4U6S7Q1</accession>
<proteinExistence type="predicted"/>
<organism evidence="2 3">
    <name type="scientific">Bradyrhizobium elkanii</name>
    <dbReference type="NCBI Taxonomy" id="29448"/>
    <lineage>
        <taxon>Bacteria</taxon>
        <taxon>Pseudomonadati</taxon>
        <taxon>Pseudomonadota</taxon>
        <taxon>Alphaproteobacteria</taxon>
        <taxon>Hyphomicrobiales</taxon>
        <taxon>Nitrobacteraceae</taxon>
        <taxon>Bradyrhizobium</taxon>
    </lineage>
</organism>
<dbReference type="AlphaFoldDB" id="A0A4U6S7Q1"/>
<evidence type="ECO:0000259" key="1">
    <source>
        <dbReference type="Pfam" id="PF14279"/>
    </source>
</evidence>
<dbReference type="Pfam" id="PF14279">
    <property type="entry name" value="HNH_5"/>
    <property type="match status" value="1"/>
</dbReference>
<keyword evidence="2" id="KW-0540">Nuclease</keyword>
<keyword evidence="2" id="KW-0255">Endonuclease</keyword>
<sequence length="363" mass="39655">MTACMQQAVLSRGCGLSEPRYRHQTNQTELQDSMDKGPRIGDAVLGGRYSLLAQVKGSIGRGTVFLGIAGRCRYCGQTDRARFRTVAHAFPEALGNKWVISRDECDACNQIFSKYDDAIARAVSPFLTLGGVKGKSNKVRQTGRSEGDAVISRRGGTDGHGINMLANNADPAQHITATADGLIRMTMPVPDVPFRPRRAYKALVKMGIALLPEEELDHYTKLRAWLLDADDVVDFPNLDVGMSFASVGNAPPIAVGALLRRTIPTDVVPHILFIFSAGSICMQIDLMSDHLEDHLPPVPTDSINIEWSNVVYDPNGPETIAFRYGKPVHLNWSSLESEPQPVKAVILDFNPQTCAGSLTPIFR</sequence>
<dbReference type="EMBL" id="SZZP01000004">
    <property type="protein sequence ID" value="TKV82242.1"/>
    <property type="molecule type" value="Genomic_DNA"/>
</dbReference>
<dbReference type="GO" id="GO:0004519">
    <property type="term" value="F:endonuclease activity"/>
    <property type="evidence" value="ECO:0007669"/>
    <property type="project" value="UniProtKB-KW"/>
</dbReference>
<protein>
    <submittedName>
        <fullName evidence="2">HNH endonuclease</fullName>
    </submittedName>
</protein>
<feature type="domain" description="HNH endonuclease 5" evidence="1">
    <location>
        <begin position="72"/>
        <end position="120"/>
    </location>
</feature>
<reference evidence="2 3" key="1">
    <citation type="submission" date="2019-05" db="EMBL/GenBank/DDBJ databases">
        <title>Draft Genome of Bradyrhizobium elkanii strain SEMIA 938, Used in Commercial Inoculants for Lupinus spp. in Brazil.</title>
        <authorList>
            <person name="Hungria M."/>
            <person name="Delamuta J.R.M."/>
            <person name="Ribeiro R.A."/>
            <person name="Nogueira M.A."/>
        </authorList>
    </citation>
    <scope>NUCLEOTIDE SEQUENCE [LARGE SCALE GENOMIC DNA]</scope>
    <source>
        <strain evidence="2 3">Semia 938</strain>
    </source>
</reference>
<dbReference type="Proteomes" id="UP000305095">
    <property type="component" value="Unassembled WGS sequence"/>
</dbReference>
<gene>
    <name evidence="2" type="ORF">FDV58_07010</name>
</gene>
<name>A0A4U6S7Q1_BRAEL</name>
<evidence type="ECO:0000313" key="3">
    <source>
        <dbReference type="Proteomes" id="UP000305095"/>
    </source>
</evidence>